<keyword evidence="2" id="KW-1185">Reference proteome</keyword>
<reference evidence="1 2" key="1">
    <citation type="submission" date="2020-12" db="EMBL/GenBank/DDBJ databases">
        <title>FDA dAtabase for Regulatory Grade micrObial Sequences (FDA-ARGOS): Supporting development and validation of Infectious Disease Dx tests.</title>
        <authorList>
            <person name="Sproer C."/>
            <person name="Gronow S."/>
            <person name="Severitt S."/>
            <person name="Schroder I."/>
            <person name="Tallon L."/>
            <person name="Sadzewicz L."/>
            <person name="Zhao X."/>
            <person name="Boylan J."/>
            <person name="Ott S."/>
            <person name="Bowen H."/>
            <person name="Vavikolanu K."/>
            <person name="Mehta A."/>
            <person name="Aluvathingal J."/>
            <person name="Nadendla S."/>
            <person name="Lowell S."/>
            <person name="Myers T."/>
            <person name="Yan Y."/>
            <person name="Sichtig H."/>
        </authorList>
    </citation>
    <scope>NUCLEOTIDE SEQUENCE [LARGE SCALE GENOMIC DNA]</scope>
    <source>
        <strain evidence="1 2">FDAARGOS_890</strain>
    </source>
</reference>
<sequence length="111" mass="12414">MSLATLAEIGIKALRLQEAIDKRRSARLALRDAYSAYRSRYGNGAYFDKTSDRYALMMVATKREHSVLCCAQLDLESARRSLERACKRAQKELKAGASAEAAVRRIMEKAA</sequence>
<name>A0A7T2YMP0_9BURK</name>
<proteinExistence type="predicted"/>
<gene>
    <name evidence="1" type="ORF">I6G47_16500</name>
</gene>
<organism evidence="1 2">
    <name type="scientific">Delftia lacustris</name>
    <dbReference type="NCBI Taxonomy" id="558537"/>
    <lineage>
        <taxon>Bacteria</taxon>
        <taxon>Pseudomonadati</taxon>
        <taxon>Pseudomonadota</taxon>
        <taxon>Betaproteobacteria</taxon>
        <taxon>Burkholderiales</taxon>
        <taxon>Comamonadaceae</taxon>
        <taxon>Delftia</taxon>
    </lineage>
</organism>
<dbReference type="KEGG" id="dla:I6G47_16500"/>
<dbReference type="RefSeq" id="WP_016454557.1">
    <property type="nucleotide sequence ID" value="NZ_CP065748.1"/>
</dbReference>
<dbReference type="Proteomes" id="UP000595064">
    <property type="component" value="Chromosome"/>
</dbReference>
<dbReference type="EMBL" id="CP065748">
    <property type="protein sequence ID" value="QPS78632.1"/>
    <property type="molecule type" value="Genomic_DNA"/>
</dbReference>
<evidence type="ECO:0000313" key="1">
    <source>
        <dbReference type="EMBL" id="QPS78632.1"/>
    </source>
</evidence>
<dbReference type="AlphaFoldDB" id="A0A7T2YMP0"/>
<accession>A0A7T2YMP0</accession>
<protein>
    <submittedName>
        <fullName evidence="1">Uncharacterized protein</fullName>
    </submittedName>
</protein>
<evidence type="ECO:0000313" key="2">
    <source>
        <dbReference type="Proteomes" id="UP000595064"/>
    </source>
</evidence>